<accession>A0A7Y9DMU9</accession>
<feature type="signal peptide" evidence="1">
    <location>
        <begin position="1"/>
        <end position="22"/>
    </location>
</feature>
<feature type="chain" id="PRO_5038547413" evidence="1">
    <location>
        <begin position="23"/>
        <end position="168"/>
    </location>
</feature>
<reference evidence="2 3" key="1">
    <citation type="submission" date="2020-07" db="EMBL/GenBank/DDBJ databases">
        <title>Sequencing the genomes of 1000 actinobacteria strains.</title>
        <authorList>
            <person name="Klenk H.-P."/>
        </authorList>
    </citation>
    <scope>NUCLEOTIDE SEQUENCE [LARGE SCALE GENOMIC DNA]</scope>
    <source>
        <strain evidence="2 3">DSM 7487</strain>
    </source>
</reference>
<organism evidence="2 3">
    <name type="scientific">Kineococcus aurantiacus</name>
    <dbReference type="NCBI Taxonomy" id="37633"/>
    <lineage>
        <taxon>Bacteria</taxon>
        <taxon>Bacillati</taxon>
        <taxon>Actinomycetota</taxon>
        <taxon>Actinomycetes</taxon>
        <taxon>Kineosporiales</taxon>
        <taxon>Kineosporiaceae</taxon>
        <taxon>Kineococcus</taxon>
    </lineage>
</organism>
<gene>
    <name evidence="2" type="ORF">BJ968_002926</name>
</gene>
<evidence type="ECO:0000313" key="3">
    <source>
        <dbReference type="Proteomes" id="UP000521922"/>
    </source>
</evidence>
<dbReference type="EMBL" id="JACCBB010000001">
    <property type="protein sequence ID" value="NYD23386.1"/>
    <property type="molecule type" value="Genomic_DNA"/>
</dbReference>
<name>A0A7Y9DMU9_9ACTN</name>
<protein>
    <submittedName>
        <fullName evidence="2">Uncharacterized protein</fullName>
    </submittedName>
</protein>
<comment type="caution">
    <text evidence="2">The sequence shown here is derived from an EMBL/GenBank/DDBJ whole genome shotgun (WGS) entry which is preliminary data.</text>
</comment>
<proteinExistence type="predicted"/>
<dbReference type="PROSITE" id="PS51257">
    <property type="entry name" value="PROKAR_LIPOPROTEIN"/>
    <property type="match status" value="1"/>
</dbReference>
<dbReference type="RefSeq" id="WP_179753077.1">
    <property type="nucleotide sequence ID" value="NZ_BAAAGN010000010.1"/>
</dbReference>
<sequence>MSRRRGPVALAACAVACAVAFAVGGCGAPSFEGAVPALSQPQTEQDRLPARASGARAEAVDPGSTRYLGGTQVAEYWVGLDGEEICLVQSLRGTGTVGSSCAGADVFERSGVRVSTSSADVSATGLLVPEGFDAADATGDAAGDEEWVAVNDNLLAPADEGGSPASSG</sequence>
<keyword evidence="3" id="KW-1185">Reference proteome</keyword>
<keyword evidence="1" id="KW-0732">Signal</keyword>
<dbReference type="AlphaFoldDB" id="A0A7Y9DMU9"/>
<evidence type="ECO:0000313" key="2">
    <source>
        <dbReference type="EMBL" id="NYD23386.1"/>
    </source>
</evidence>
<evidence type="ECO:0000256" key="1">
    <source>
        <dbReference type="SAM" id="SignalP"/>
    </source>
</evidence>
<dbReference type="Proteomes" id="UP000521922">
    <property type="component" value="Unassembled WGS sequence"/>
</dbReference>